<dbReference type="InterPro" id="IPR036922">
    <property type="entry name" value="Rieske_2Fe-2S_sf"/>
</dbReference>
<keyword evidence="3" id="KW-0408">Iron</keyword>
<reference evidence="6" key="1">
    <citation type="submission" date="2016-10" db="EMBL/GenBank/DDBJ databases">
        <authorList>
            <person name="de Groot N.N."/>
        </authorList>
    </citation>
    <scope>NUCLEOTIDE SEQUENCE</scope>
</reference>
<proteinExistence type="predicted"/>
<dbReference type="SUPFAM" id="SSF50022">
    <property type="entry name" value="ISP domain"/>
    <property type="match status" value="1"/>
</dbReference>
<protein>
    <submittedName>
        <fullName evidence="6">Ubiquinol-cytochrome C reductase iron-sulfur subunit</fullName>
        <ecNumber evidence="6">1.10.2.2</ecNumber>
    </submittedName>
</protein>
<keyword evidence="4" id="KW-0411">Iron-sulfur</keyword>
<dbReference type="InterPro" id="IPR017941">
    <property type="entry name" value="Rieske_2Fe-2S"/>
</dbReference>
<dbReference type="GO" id="GO:0051537">
    <property type="term" value="F:2 iron, 2 sulfur cluster binding"/>
    <property type="evidence" value="ECO:0007669"/>
    <property type="project" value="UniProtKB-KW"/>
</dbReference>
<name>A0A1W1BRE0_9ZZZZ</name>
<evidence type="ECO:0000313" key="6">
    <source>
        <dbReference type="EMBL" id="SFV56178.1"/>
    </source>
</evidence>
<sequence>MVKANATSLDGNLLISYEKVQLIDSKGKAVRADSLKKETNYVFNYPYKSTPVILLNLEQPTPNRVELSTDTGEKYIWKGGVGKEKSVVAYSAICSHQLAHPTPDATFLQYVDKNTKTAASEKSGVIVCSSHLSAFDASRGCKNIIGPADNPLASVILEEDKDGNLWAVGVLGKDMFHDYFKEFKHELSKYYGGKRKGKKHVFEVAEVTLLEEFSKEMIQY</sequence>
<accession>A0A1W1BRE0</accession>
<dbReference type="Gene3D" id="2.102.10.10">
    <property type="entry name" value="Rieske [2Fe-2S] iron-sulphur domain"/>
    <property type="match status" value="1"/>
</dbReference>
<organism evidence="6">
    <name type="scientific">hydrothermal vent metagenome</name>
    <dbReference type="NCBI Taxonomy" id="652676"/>
    <lineage>
        <taxon>unclassified sequences</taxon>
        <taxon>metagenomes</taxon>
        <taxon>ecological metagenomes</taxon>
    </lineage>
</organism>
<dbReference type="GO" id="GO:0046872">
    <property type="term" value="F:metal ion binding"/>
    <property type="evidence" value="ECO:0007669"/>
    <property type="project" value="UniProtKB-KW"/>
</dbReference>
<dbReference type="EMBL" id="FPHF01000031">
    <property type="protein sequence ID" value="SFV56178.1"/>
    <property type="molecule type" value="Genomic_DNA"/>
</dbReference>
<evidence type="ECO:0000259" key="5">
    <source>
        <dbReference type="PROSITE" id="PS51296"/>
    </source>
</evidence>
<keyword evidence="2" id="KW-0479">Metal-binding</keyword>
<dbReference type="EC" id="1.10.2.2" evidence="6"/>
<evidence type="ECO:0000256" key="3">
    <source>
        <dbReference type="ARBA" id="ARBA00023004"/>
    </source>
</evidence>
<feature type="domain" description="Rieske" evidence="5">
    <location>
        <begin position="51"/>
        <end position="166"/>
    </location>
</feature>
<gene>
    <name evidence="6" type="ORF">MNB_SM-4-285</name>
</gene>
<dbReference type="PROSITE" id="PS51296">
    <property type="entry name" value="RIESKE"/>
    <property type="match status" value="1"/>
</dbReference>
<evidence type="ECO:0000256" key="1">
    <source>
        <dbReference type="ARBA" id="ARBA00022714"/>
    </source>
</evidence>
<keyword evidence="6" id="KW-0560">Oxidoreductase</keyword>
<dbReference type="Pfam" id="PF00355">
    <property type="entry name" value="Rieske"/>
    <property type="match status" value="1"/>
</dbReference>
<dbReference type="GO" id="GO:0016491">
    <property type="term" value="F:oxidoreductase activity"/>
    <property type="evidence" value="ECO:0007669"/>
    <property type="project" value="UniProtKB-KW"/>
</dbReference>
<evidence type="ECO:0000256" key="4">
    <source>
        <dbReference type="ARBA" id="ARBA00023014"/>
    </source>
</evidence>
<evidence type="ECO:0000256" key="2">
    <source>
        <dbReference type="ARBA" id="ARBA00022723"/>
    </source>
</evidence>
<keyword evidence="1" id="KW-0001">2Fe-2S</keyword>
<dbReference type="AlphaFoldDB" id="A0A1W1BRE0"/>